<dbReference type="InterPro" id="IPR059112">
    <property type="entry name" value="CysZ/EI24"/>
</dbReference>
<protein>
    <recommendedName>
        <fullName evidence="8">Cysteine biosynthesis protein CysZ</fullName>
    </recommendedName>
</protein>
<dbReference type="OrthoDB" id="5421146at2"/>
<evidence type="ECO:0008006" key="8">
    <source>
        <dbReference type="Google" id="ProtNLM"/>
    </source>
</evidence>
<comment type="subcellular location">
    <subcellularLocation>
        <location evidence="1">Membrane</location>
        <topology evidence="1">Multi-pass membrane protein</topology>
    </subcellularLocation>
</comment>
<comment type="caution">
    <text evidence="6">The sequence shown here is derived from an EMBL/GenBank/DDBJ whole genome shotgun (WGS) entry which is preliminary data.</text>
</comment>
<organism evidence="6 7">
    <name type="scientific">Croceicoccus pelagius</name>
    <dbReference type="NCBI Taxonomy" id="1703341"/>
    <lineage>
        <taxon>Bacteria</taxon>
        <taxon>Pseudomonadati</taxon>
        <taxon>Pseudomonadota</taxon>
        <taxon>Alphaproteobacteria</taxon>
        <taxon>Sphingomonadales</taxon>
        <taxon>Erythrobacteraceae</taxon>
        <taxon>Croceicoccus</taxon>
    </lineage>
</organism>
<feature type="transmembrane region" description="Helical" evidence="5">
    <location>
        <begin position="199"/>
        <end position="226"/>
    </location>
</feature>
<keyword evidence="4 5" id="KW-0472">Membrane</keyword>
<evidence type="ECO:0000256" key="2">
    <source>
        <dbReference type="ARBA" id="ARBA00022692"/>
    </source>
</evidence>
<dbReference type="Proteomes" id="UP000598997">
    <property type="component" value="Unassembled WGS sequence"/>
</dbReference>
<name>A0A917DGD1_9SPHN</name>
<proteinExistence type="predicted"/>
<evidence type="ECO:0000256" key="3">
    <source>
        <dbReference type="ARBA" id="ARBA00022989"/>
    </source>
</evidence>
<sequence length="242" mass="25558">MQDARSALSIPQAFALAATQLGDRRVIWLLVKSILISLVLAIVLGVALVVLLGWGIGAMFGLDYDQTVPGVGIAMVAVLGLVGLIAAWLAWRIVAMAVLQFYADEVVELVEAKFYPALSPRDLPMGEQGRIALRGAVRALIANLIALPFALALVFTAIGPAVVFAVVNAFLLGRELQDMVWVRHMKDGAAAPLGFSSRFLLGLAVVGLLAIPILNLLAPFLGAAAATHLVHRAALRQGKIDA</sequence>
<evidence type="ECO:0000313" key="6">
    <source>
        <dbReference type="EMBL" id="GGD34875.1"/>
    </source>
</evidence>
<gene>
    <name evidence="6" type="ORF">GCM10010989_06310</name>
</gene>
<accession>A0A917DGD1</accession>
<keyword evidence="7" id="KW-1185">Reference proteome</keyword>
<evidence type="ECO:0000256" key="4">
    <source>
        <dbReference type="ARBA" id="ARBA00023136"/>
    </source>
</evidence>
<evidence type="ECO:0000313" key="7">
    <source>
        <dbReference type="Proteomes" id="UP000598997"/>
    </source>
</evidence>
<dbReference type="Pfam" id="PF07264">
    <property type="entry name" value="EI24"/>
    <property type="match status" value="1"/>
</dbReference>
<evidence type="ECO:0000256" key="1">
    <source>
        <dbReference type="ARBA" id="ARBA00004141"/>
    </source>
</evidence>
<dbReference type="AlphaFoldDB" id="A0A917DGD1"/>
<feature type="transmembrane region" description="Helical" evidence="5">
    <location>
        <begin position="34"/>
        <end position="56"/>
    </location>
</feature>
<feature type="transmembrane region" description="Helical" evidence="5">
    <location>
        <begin position="68"/>
        <end position="91"/>
    </location>
</feature>
<keyword evidence="2 5" id="KW-0812">Transmembrane</keyword>
<feature type="transmembrane region" description="Helical" evidence="5">
    <location>
        <begin position="140"/>
        <end position="171"/>
    </location>
</feature>
<reference evidence="6 7" key="1">
    <citation type="journal article" date="2014" name="Int. J. Syst. Evol. Microbiol.">
        <title>Complete genome sequence of Corynebacterium casei LMG S-19264T (=DSM 44701T), isolated from a smear-ripened cheese.</title>
        <authorList>
            <consortium name="US DOE Joint Genome Institute (JGI-PGF)"/>
            <person name="Walter F."/>
            <person name="Albersmeier A."/>
            <person name="Kalinowski J."/>
            <person name="Ruckert C."/>
        </authorList>
    </citation>
    <scope>NUCLEOTIDE SEQUENCE [LARGE SCALE GENOMIC DNA]</scope>
    <source>
        <strain evidence="6 7">CGMCC 1.15358</strain>
    </source>
</reference>
<dbReference type="EMBL" id="BMIO01000002">
    <property type="protein sequence ID" value="GGD34875.1"/>
    <property type="molecule type" value="Genomic_DNA"/>
</dbReference>
<evidence type="ECO:0000256" key="5">
    <source>
        <dbReference type="SAM" id="Phobius"/>
    </source>
</evidence>
<dbReference type="RefSeq" id="WP_082924390.1">
    <property type="nucleotide sequence ID" value="NZ_BMIO01000002.1"/>
</dbReference>
<keyword evidence="3 5" id="KW-1133">Transmembrane helix</keyword>